<keyword evidence="4 14" id="KW-0288">FMN</keyword>
<evidence type="ECO:0000256" key="11">
    <source>
        <dbReference type="ARBA" id="ARBA00023268"/>
    </source>
</evidence>
<evidence type="ECO:0000256" key="8">
    <source>
        <dbReference type="ARBA" id="ARBA00022777"/>
    </source>
</evidence>
<dbReference type="GO" id="GO:0008531">
    <property type="term" value="F:riboflavin kinase activity"/>
    <property type="evidence" value="ECO:0007669"/>
    <property type="project" value="UniProtKB-EC"/>
</dbReference>
<dbReference type="InterPro" id="IPR015864">
    <property type="entry name" value="FAD_synthase"/>
</dbReference>
<protein>
    <recommendedName>
        <fullName evidence="14">Riboflavin biosynthesis protein</fullName>
    </recommendedName>
    <domain>
        <recommendedName>
            <fullName evidence="14">Riboflavin kinase</fullName>
            <ecNumber evidence="14">2.7.1.26</ecNumber>
        </recommendedName>
        <alternativeName>
            <fullName evidence="14">Flavokinase</fullName>
        </alternativeName>
    </domain>
    <domain>
        <recommendedName>
            <fullName evidence="14">FMN adenylyltransferase</fullName>
            <ecNumber evidence="14">2.7.7.2</ecNumber>
        </recommendedName>
        <alternativeName>
            <fullName evidence="14">FAD pyrophosphorylase</fullName>
        </alternativeName>
        <alternativeName>
            <fullName evidence="14">FAD synthase</fullName>
        </alternativeName>
    </domain>
</protein>
<dbReference type="Proteomes" id="UP001314262">
    <property type="component" value="Unassembled WGS sequence"/>
</dbReference>
<evidence type="ECO:0000256" key="1">
    <source>
        <dbReference type="ARBA" id="ARBA00004726"/>
    </source>
</evidence>
<dbReference type="InterPro" id="IPR015865">
    <property type="entry name" value="Riboflavin_kinase_bac/euk"/>
</dbReference>
<comment type="pathway">
    <text evidence="2 14">Cofactor biosynthesis; FMN biosynthesis; FMN from riboflavin (ATP route): step 1/1.</text>
</comment>
<name>A0ABN9YMJ4_9LACO</name>
<evidence type="ECO:0000259" key="15">
    <source>
        <dbReference type="SMART" id="SM00904"/>
    </source>
</evidence>
<dbReference type="InterPro" id="IPR023468">
    <property type="entry name" value="Riboflavin_kinase"/>
</dbReference>
<dbReference type="SMART" id="SM00904">
    <property type="entry name" value="Flavokinase"/>
    <property type="match status" value="1"/>
</dbReference>
<dbReference type="Gene3D" id="3.40.50.620">
    <property type="entry name" value="HUPs"/>
    <property type="match status" value="1"/>
</dbReference>
<accession>A0ABN9YMJ4</accession>
<gene>
    <name evidence="16" type="ORF">R53137_KAKDMLNK_00129</name>
</gene>
<organism evidence="16 17">
    <name type="scientific">Fructobacillus tropaeoli</name>
    <dbReference type="NCBI Taxonomy" id="709323"/>
    <lineage>
        <taxon>Bacteria</taxon>
        <taxon>Bacillati</taxon>
        <taxon>Bacillota</taxon>
        <taxon>Bacilli</taxon>
        <taxon>Lactobacillales</taxon>
        <taxon>Lactobacillaceae</taxon>
        <taxon>Fructobacillus</taxon>
    </lineage>
</organism>
<keyword evidence="8 14" id="KW-0418">Kinase</keyword>
<comment type="similarity">
    <text evidence="14">Belongs to the ribF family.</text>
</comment>
<comment type="catalytic activity">
    <reaction evidence="12 14">
        <text>riboflavin + ATP = FMN + ADP + H(+)</text>
        <dbReference type="Rhea" id="RHEA:14357"/>
        <dbReference type="ChEBI" id="CHEBI:15378"/>
        <dbReference type="ChEBI" id="CHEBI:30616"/>
        <dbReference type="ChEBI" id="CHEBI:57986"/>
        <dbReference type="ChEBI" id="CHEBI:58210"/>
        <dbReference type="ChEBI" id="CHEBI:456216"/>
        <dbReference type="EC" id="2.7.1.26"/>
    </reaction>
</comment>
<keyword evidence="11" id="KW-0511">Multifunctional enzyme</keyword>
<evidence type="ECO:0000256" key="4">
    <source>
        <dbReference type="ARBA" id="ARBA00022643"/>
    </source>
</evidence>
<dbReference type="PIRSF" id="PIRSF004491">
    <property type="entry name" value="FAD_Synth"/>
    <property type="match status" value="1"/>
</dbReference>
<comment type="pathway">
    <text evidence="1 14">Cofactor biosynthesis; FAD biosynthesis; FAD from FMN: step 1/1.</text>
</comment>
<dbReference type="Gene3D" id="2.40.30.30">
    <property type="entry name" value="Riboflavin kinase-like"/>
    <property type="match status" value="1"/>
</dbReference>
<dbReference type="PANTHER" id="PTHR22749:SF6">
    <property type="entry name" value="RIBOFLAVIN KINASE"/>
    <property type="match status" value="1"/>
</dbReference>
<feature type="domain" description="Riboflavin kinase" evidence="15">
    <location>
        <begin position="191"/>
        <end position="316"/>
    </location>
</feature>
<sequence>MPMTELISLHYPLKELPQLTSKQVLAMGFFDGVHLGHQKVIQEAARVAHENGLPLAVLTYSPYPGLVFKKLPQPWHDLTPLDQKVQLLGKLGVDRVYCLQLTSHLSALHPEEFIKEILLPLQVHTVVAGFDHRYGKKEYQADMAHLPEYAAGRFDVLTVAKKTLGKSAAKVASRQIRQDLAAGDLVAVTESLGRVHETTGLIVHGDARGRTLGFPTINIWTPEVEFLPGIGVYAVSAYVDGRWVDGMASIGRNVTFEANRPVTVEINLFDFADEVYGEPVKVQWYAKLRNEVKFDSAEALVDQLLIDQQNTREYFQEKAD</sequence>
<dbReference type="EMBL" id="CAUZLT010000001">
    <property type="protein sequence ID" value="CAK1226178.1"/>
    <property type="molecule type" value="Genomic_DNA"/>
</dbReference>
<dbReference type="SUPFAM" id="SSF52374">
    <property type="entry name" value="Nucleotidylyl transferase"/>
    <property type="match status" value="1"/>
</dbReference>
<comment type="caution">
    <text evidence="16">The sequence shown here is derived from an EMBL/GenBank/DDBJ whole genome shotgun (WGS) entry which is preliminary data.</text>
</comment>
<keyword evidence="5 14" id="KW-0808">Transferase</keyword>
<evidence type="ECO:0000256" key="2">
    <source>
        <dbReference type="ARBA" id="ARBA00005201"/>
    </source>
</evidence>
<evidence type="ECO:0000256" key="9">
    <source>
        <dbReference type="ARBA" id="ARBA00022827"/>
    </source>
</evidence>
<evidence type="ECO:0000256" key="7">
    <source>
        <dbReference type="ARBA" id="ARBA00022741"/>
    </source>
</evidence>
<evidence type="ECO:0000256" key="12">
    <source>
        <dbReference type="ARBA" id="ARBA00047880"/>
    </source>
</evidence>
<evidence type="ECO:0000313" key="17">
    <source>
        <dbReference type="Proteomes" id="UP001314262"/>
    </source>
</evidence>
<dbReference type="EC" id="2.7.7.2" evidence="14"/>
<evidence type="ECO:0000256" key="13">
    <source>
        <dbReference type="ARBA" id="ARBA00049494"/>
    </source>
</evidence>
<keyword evidence="9 14" id="KW-0274">FAD</keyword>
<dbReference type="Pfam" id="PF01687">
    <property type="entry name" value="Flavokinase"/>
    <property type="match status" value="1"/>
</dbReference>
<proteinExistence type="inferred from homology"/>
<keyword evidence="6 14" id="KW-0548">Nucleotidyltransferase</keyword>
<evidence type="ECO:0000256" key="10">
    <source>
        <dbReference type="ARBA" id="ARBA00022840"/>
    </source>
</evidence>
<dbReference type="InterPro" id="IPR023465">
    <property type="entry name" value="Riboflavin_kinase_dom_sf"/>
</dbReference>
<keyword evidence="3 14" id="KW-0285">Flavoprotein</keyword>
<evidence type="ECO:0000256" key="14">
    <source>
        <dbReference type="PIRNR" id="PIRNR004491"/>
    </source>
</evidence>
<dbReference type="InterPro" id="IPR014729">
    <property type="entry name" value="Rossmann-like_a/b/a_fold"/>
</dbReference>
<evidence type="ECO:0000256" key="5">
    <source>
        <dbReference type="ARBA" id="ARBA00022679"/>
    </source>
</evidence>
<evidence type="ECO:0000256" key="6">
    <source>
        <dbReference type="ARBA" id="ARBA00022695"/>
    </source>
</evidence>
<dbReference type="Pfam" id="PF06574">
    <property type="entry name" value="FAD_syn"/>
    <property type="match status" value="1"/>
</dbReference>
<dbReference type="EC" id="2.7.1.26" evidence="14"/>
<keyword evidence="17" id="KW-1185">Reference proteome</keyword>
<dbReference type="NCBIfam" id="TIGR00083">
    <property type="entry name" value="ribF"/>
    <property type="match status" value="1"/>
</dbReference>
<evidence type="ECO:0000313" key="16">
    <source>
        <dbReference type="EMBL" id="CAK1226178.1"/>
    </source>
</evidence>
<dbReference type="GO" id="GO:0003919">
    <property type="term" value="F:FMN adenylyltransferase activity"/>
    <property type="evidence" value="ECO:0007669"/>
    <property type="project" value="UniProtKB-EC"/>
</dbReference>
<reference evidence="16 17" key="1">
    <citation type="submission" date="2023-10" db="EMBL/GenBank/DDBJ databases">
        <authorList>
            <person name="Botero Cardona J."/>
        </authorList>
    </citation>
    <scope>NUCLEOTIDE SEQUENCE [LARGE SCALE GENOMIC DNA]</scope>
    <source>
        <strain evidence="16 17">R-53137</strain>
    </source>
</reference>
<evidence type="ECO:0000256" key="3">
    <source>
        <dbReference type="ARBA" id="ARBA00022630"/>
    </source>
</evidence>
<comment type="catalytic activity">
    <reaction evidence="13 14">
        <text>FMN + ATP + H(+) = FAD + diphosphate</text>
        <dbReference type="Rhea" id="RHEA:17237"/>
        <dbReference type="ChEBI" id="CHEBI:15378"/>
        <dbReference type="ChEBI" id="CHEBI:30616"/>
        <dbReference type="ChEBI" id="CHEBI:33019"/>
        <dbReference type="ChEBI" id="CHEBI:57692"/>
        <dbReference type="ChEBI" id="CHEBI:58210"/>
        <dbReference type="EC" id="2.7.7.2"/>
    </reaction>
</comment>
<keyword evidence="10 14" id="KW-0067">ATP-binding</keyword>
<dbReference type="InterPro" id="IPR002606">
    <property type="entry name" value="Riboflavin_kinase_bac"/>
</dbReference>
<keyword evidence="7 14" id="KW-0547">Nucleotide-binding</keyword>
<dbReference type="SUPFAM" id="SSF82114">
    <property type="entry name" value="Riboflavin kinase-like"/>
    <property type="match status" value="1"/>
</dbReference>
<dbReference type="PANTHER" id="PTHR22749">
    <property type="entry name" value="RIBOFLAVIN KINASE/FMN ADENYLYLTRANSFERASE"/>
    <property type="match status" value="1"/>
</dbReference>
<dbReference type="CDD" id="cd02064">
    <property type="entry name" value="FAD_synthetase_N"/>
    <property type="match status" value="1"/>
</dbReference>